<protein>
    <submittedName>
        <fullName evidence="9">Oligopeptide/dipeptide ABC transporter ATP-binding protein</fullName>
    </submittedName>
</protein>
<dbReference type="PANTHER" id="PTHR43297">
    <property type="entry name" value="OLIGOPEPTIDE TRANSPORT ATP-BINDING PROTEIN APPD"/>
    <property type="match status" value="1"/>
</dbReference>
<evidence type="ECO:0000313" key="10">
    <source>
        <dbReference type="Proteomes" id="UP000236959"/>
    </source>
</evidence>
<dbReference type="SUPFAM" id="SSF52540">
    <property type="entry name" value="P-loop containing nucleoside triphosphate hydrolases"/>
    <property type="match status" value="1"/>
</dbReference>
<organism evidence="9 10">
    <name type="scientific">Roseibium marinum</name>
    <dbReference type="NCBI Taxonomy" id="281252"/>
    <lineage>
        <taxon>Bacteria</taxon>
        <taxon>Pseudomonadati</taxon>
        <taxon>Pseudomonadota</taxon>
        <taxon>Alphaproteobacteria</taxon>
        <taxon>Hyphomicrobiales</taxon>
        <taxon>Stappiaceae</taxon>
        <taxon>Roseibium</taxon>
    </lineage>
</organism>
<dbReference type="GO" id="GO:0015833">
    <property type="term" value="P:peptide transport"/>
    <property type="evidence" value="ECO:0007669"/>
    <property type="project" value="InterPro"/>
</dbReference>
<dbReference type="FunFam" id="3.40.50.300:FF:000016">
    <property type="entry name" value="Oligopeptide ABC transporter ATP-binding component"/>
    <property type="match status" value="1"/>
</dbReference>
<evidence type="ECO:0000313" key="9">
    <source>
        <dbReference type="EMBL" id="POF28008.1"/>
    </source>
</evidence>
<evidence type="ECO:0000256" key="1">
    <source>
        <dbReference type="ARBA" id="ARBA00004417"/>
    </source>
</evidence>
<evidence type="ECO:0000256" key="7">
    <source>
        <dbReference type="ARBA" id="ARBA00023136"/>
    </source>
</evidence>
<comment type="caution">
    <text evidence="9">The sequence shown here is derived from an EMBL/GenBank/DDBJ whole genome shotgun (WGS) entry which is preliminary data.</text>
</comment>
<evidence type="ECO:0000256" key="2">
    <source>
        <dbReference type="ARBA" id="ARBA00005417"/>
    </source>
</evidence>
<keyword evidence="4" id="KW-1003">Cell membrane</keyword>
<dbReference type="Pfam" id="PF08352">
    <property type="entry name" value="oligo_HPY"/>
    <property type="match status" value="1"/>
</dbReference>
<dbReference type="PANTHER" id="PTHR43297:SF2">
    <property type="entry name" value="DIPEPTIDE TRANSPORT ATP-BINDING PROTEIN DPPD"/>
    <property type="match status" value="1"/>
</dbReference>
<dbReference type="Proteomes" id="UP000236959">
    <property type="component" value="Unassembled WGS sequence"/>
</dbReference>
<dbReference type="GO" id="GO:0005524">
    <property type="term" value="F:ATP binding"/>
    <property type="evidence" value="ECO:0007669"/>
    <property type="project" value="UniProtKB-KW"/>
</dbReference>
<name>A0A2S3UJW4_9HYPH</name>
<dbReference type="InterPro" id="IPR050388">
    <property type="entry name" value="ABC_Ni/Peptide_Import"/>
</dbReference>
<dbReference type="InterPro" id="IPR003439">
    <property type="entry name" value="ABC_transporter-like_ATP-bd"/>
</dbReference>
<dbReference type="NCBIfam" id="TIGR01727">
    <property type="entry name" value="oligo_HPY"/>
    <property type="match status" value="1"/>
</dbReference>
<comment type="subcellular location">
    <subcellularLocation>
        <location evidence="1">Cell inner membrane</location>
        <topology evidence="1">Peripheral membrane protein</topology>
    </subcellularLocation>
</comment>
<feature type="domain" description="ABC transporter" evidence="8">
    <location>
        <begin position="8"/>
        <end position="257"/>
    </location>
</feature>
<accession>A0A2S3UJW4</accession>
<evidence type="ECO:0000256" key="4">
    <source>
        <dbReference type="ARBA" id="ARBA00022475"/>
    </source>
</evidence>
<dbReference type="AlphaFoldDB" id="A0A2S3UJW4"/>
<sequence length="331" mass="35784">MSEPILSVRDLSVVAQVEGTTHTIVDQVSFDLQRGEILGLVGESGSGKSMTSRALIRLLQSSRLSVSGGSAILKGEDIFTFDERAMRDVRGGSIGMIFQNPSSHLDPVMSIGKQIAESIRFHKAVSRKEARGRAVEILRQVGIPDPERRYNAYAHEFSGGMRQRAMIAVALACDPDILIADEPTTALDVTVQAQILKLLTDLRDTRGVSIIFITHDLGIVSQICDRVAVMYGGRIVELGGKREVIGSGRHPYTAGLVACQPAEGHPGERVRTINGQPPRIGHMPAGCRFHPRCPRVDEWCSTVCPDLVTSGPGHQVACHHPIPHTPAEAAT</sequence>
<evidence type="ECO:0000256" key="6">
    <source>
        <dbReference type="ARBA" id="ARBA00022840"/>
    </source>
</evidence>
<evidence type="ECO:0000259" key="8">
    <source>
        <dbReference type="PROSITE" id="PS50893"/>
    </source>
</evidence>
<keyword evidence="7" id="KW-0472">Membrane</keyword>
<keyword evidence="3" id="KW-0813">Transport</keyword>
<dbReference type="EMBL" id="PPCN01000018">
    <property type="protein sequence ID" value="POF28008.1"/>
    <property type="molecule type" value="Genomic_DNA"/>
</dbReference>
<evidence type="ECO:0000256" key="3">
    <source>
        <dbReference type="ARBA" id="ARBA00022448"/>
    </source>
</evidence>
<evidence type="ECO:0000256" key="5">
    <source>
        <dbReference type="ARBA" id="ARBA00022741"/>
    </source>
</evidence>
<dbReference type="CDD" id="cd03257">
    <property type="entry name" value="ABC_NikE_OppD_transporters"/>
    <property type="match status" value="1"/>
</dbReference>
<dbReference type="InterPro" id="IPR013563">
    <property type="entry name" value="Oligopep_ABC_C"/>
</dbReference>
<keyword evidence="5" id="KW-0547">Nucleotide-binding</keyword>
<dbReference type="Pfam" id="PF00005">
    <property type="entry name" value="ABC_tran"/>
    <property type="match status" value="1"/>
</dbReference>
<dbReference type="GO" id="GO:0016887">
    <property type="term" value="F:ATP hydrolysis activity"/>
    <property type="evidence" value="ECO:0007669"/>
    <property type="project" value="InterPro"/>
</dbReference>
<dbReference type="PROSITE" id="PS50893">
    <property type="entry name" value="ABC_TRANSPORTER_2"/>
    <property type="match status" value="1"/>
</dbReference>
<dbReference type="InterPro" id="IPR003593">
    <property type="entry name" value="AAA+_ATPase"/>
</dbReference>
<comment type="similarity">
    <text evidence="2">Belongs to the ABC transporter superfamily.</text>
</comment>
<gene>
    <name evidence="9" type="ORF">CLV41_11812</name>
</gene>
<dbReference type="Gene3D" id="3.40.50.300">
    <property type="entry name" value="P-loop containing nucleotide triphosphate hydrolases"/>
    <property type="match status" value="1"/>
</dbReference>
<proteinExistence type="inferred from homology"/>
<dbReference type="PROSITE" id="PS00211">
    <property type="entry name" value="ABC_TRANSPORTER_1"/>
    <property type="match status" value="1"/>
</dbReference>
<reference evidence="9 10" key="1">
    <citation type="submission" date="2018-01" db="EMBL/GenBank/DDBJ databases">
        <title>Genomic Encyclopedia of Archaeal and Bacterial Type Strains, Phase II (KMG-II): from individual species to whole genera.</title>
        <authorList>
            <person name="Goeker M."/>
        </authorList>
    </citation>
    <scope>NUCLEOTIDE SEQUENCE [LARGE SCALE GENOMIC DNA]</scope>
    <source>
        <strain evidence="9 10">DSM 17023</strain>
    </source>
</reference>
<dbReference type="InterPro" id="IPR027417">
    <property type="entry name" value="P-loop_NTPase"/>
</dbReference>
<keyword evidence="10" id="KW-1185">Reference proteome</keyword>
<dbReference type="InterPro" id="IPR017871">
    <property type="entry name" value="ABC_transporter-like_CS"/>
</dbReference>
<dbReference type="GO" id="GO:0055085">
    <property type="term" value="P:transmembrane transport"/>
    <property type="evidence" value="ECO:0007669"/>
    <property type="project" value="UniProtKB-ARBA"/>
</dbReference>
<dbReference type="GO" id="GO:0005886">
    <property type="term" value="C:plasma membrane"/>
    <property type="evidence" value="ECO:0007669"/>
    <property type="project" value="UniProtKB-SubCell"/>
</dbReference>
<keyword evidence="6 9" id="KW-0067">ATP-binding</keyword>
<dbReference type="SMART" id="SM00382">
    <property type="entry name" value="AAA"/>
    <property type="match status" value="1"/>
</dbReference>
<dbReference type="OrthoDB" id="7957282at2"/>